<organism evidence="2 3">
    <name type="scientific">Streptomyces durmitorensis</name>
    <dbReference type="NCBI Taxonomy" id="319947"/>
    <lineage>
        <taxon>Bacteria</taxon>
        <taxon>Bacillati</taxon>
        <taxon>Actinomycetota</taxon>
        <taxon>Actinomycetes</taxon>
        <taxon>Kitasatosporales</taxon>
        <taxon>Streptomycetaceae</taxon>
        <taxon>Streptomyces</taxon>
    </lineage>
</organism>
<keyword evidence="3" id="KW-1185">Reference proteome</keyword>
<evidence type="ECO:0000313" key="3">
    <source>
        <dbReference type="Proteomes" id="UP000829992"/>
    </source>
</evidence>
<protein>
    <recommendedName>
        <fullName evidence="4">Transposase</fullName>
    </recommendedName>
</protein>
<dbReference type="RefSeq" id="WP_249585933.1">
    <property type="nucleotide sequence ID" value="NZ_BAAAQL010000002.1"/>
</dbReference>
<feature type="region of interest" description="Disordered" evidence="1">
    <location>
        <begin position="1"/>
        <end position="47"/>
    </location>
</feature>
<evidence type="ECO:0000256" key="1">
    <source>
        <dbReference type="SAM" id="MobiDB-lite"/>
    </source>
</evidence>
<sequence length="47" mass="5110">MTPAEHMRLTTNAIAADATKTAGRTADSESDDDTYADDQPTPERRQS</sequence>
<proteinExistence type="predicted"/>
<evidence type="ECO:0000313" key="2">
    <source>
        <dbReference type="EMBL" id="UQT54437.1"/>
    </source>
</evidence>
<name>A0ABY4PKX8_9ACTN</name>
<accession>A0ABY4PKX8</accession>
<gene>
    <name evidence="2" type="ORF">M4V62_04645</name>
</gene>
<dbReference type="EMBL" id="CP097289">
    <property type="protein sequence ID" value="UQT54437.1"/>
    <property type="molecule type" value="Genomic_DNA"/>
</dbReference>
<evidence type="ECO:0008006" key="4">
    <source>
        <dbReference type="Google" id="ProtNLM"/>
    </source>
</evidence>
<dbReference type="Proteomes" id="UP000829992">
    <property type="component" value="Chromosome"/>
</dbReference>
<reference evidence="2 3" key="1">
    <citation type="submission" date="2022-05" db="EMBL/GenBank/DDBJ databases">
        <authorList>
            <person name="Zhou X."/>
            <person name="Li K."/>
            <person name="Man Y."/>
        </authorList>
    </citation>
    <scope>NUCLEOTIDE SEQUENCE [LARGE SCALE GENOMIC DNA]</scope>
    <source>
        <strain evidence="2 3">MS405</strain>
    </source>
</reference>